<evidence type="ECO:0000259" key="5">
    <source>
        <dbReference type="SMART" id="SM00644"/>
    </source>
</evidence>
<evidence type="ECO:0000256" key="2">
    <source>
        <dbReference type="ARBA" id="ARBA00011901"/>
    </source>
</evidence>
<comment type="caution">
    <text evidence="6">The sequence shown here is derived from an EMBL/GenBank/DDBJ whole genome shotgun (WGS) entry which is preliminary data.</text>
</comment>
<dbReference type="EC" id="3.5.1.28" evidence="2"/>
<dbReference type="SUPFAM" id="SSF55846">
    <property type="entry name" value="N-acetylmuramoyl-L-alanine amidase-like"/>
    <property type="match status" value="1"/>
</dbReference>
<dbReference type="RefSeq" id="WP_301164757.1">
    <property type="nucleotide sequence ID" value="NZ_JAUHTR010000001.1"/>
</dbReference>
<name>A0ABT8HTE3_9BACL</name>
<feature type="domain" description="N-acetylmuramoyl-L-alanine amidase" evidence="5">
    <location>
        <begin position="16"/>
        <end position="141"/>
    </location>
</feature>
<evidence type="ECO:0000256" key="3">
    <source>
        <dbReference type="ARBA" id="ARBA00022801"/>
    </source>
</evidence>
<evidence type="ECO:0000313" key="7">
    <source>
        <dbReference type="Proteomes" id="UP001172721"/>
    </source>
</evidence>
<comment type="catalytic activity">
    <reaction evidence="1">
        <text>Hydrolyzes the link between N-acetylmuramoyl residues and L-amino acid residues in certain cell-wall glycopeptides.</text>
        <dbReference type="EC" id="3.5.1.28"/>
    </reaction>
</comment>
<dbReference type="InterPro" id="IPR002502">
    <property type="entry name" value="Amidase_domain"/>
</dbReference>
<accession>A0ABT8HTE3</accession>
<dbReference type="PANTHER" id="PTHR30417:SF1">
    <property type="entry name" value="N-ACETYLMURAMOYL-L-ALANINE AMIDASE AMID"/>
    <property type="match status" value="1"/>
</dbReference>
<dbReference type="InterPro" id="IPR051206">
    <property type="entry name" value="NAMLAA_amidase_2"/>
</dbReference>
<gene>
    <name evidence="6" type="ORF">QYB97_04630</name>
</gene>
<organism evidence="6 7">
    <name type="scientific">Fictibacillus fluitans</name>
    <dbReference type="NCBI Taxonomy" id="3058422"/>
    <lineage>
        <taxon>Bacteria</taxon>
        <taxon>Bacillati</taxon>
        <taxon>Bacillota</taxon>
        <taxon>Bacilli</taxon>
        <taxon>Bacillales</taxon>
        <taxon>Fictibacillaceae</taxon>
        <taxon>Fictibacillus</taxon>
    </lineage>
</organism>
<dbReference type="Gene3D" id="3.40.80.10">
    <property type="entry name" value="Peptidoglycan recognition protein-like"/>
    <property type="match status" value="1"/>
</dbReference>
<keyword evidence="7" id="KW-1185">Reference proteome</keyword>
<dbReference type="EMBL" id="JAUHTR010000001">
    <property type="protein sequence ID" value="MDN4523745.1"/>
    <property type="molecule type" value="Genomic_DNA"/>
</dbReference>
<sequence>MGKKYEMTTKLLDQRWKQRPGGNRIPRYAVVHETGNEGSTAQQNYRYFNSRNMEASPHVFIDDREILLIIPLREKAWHVRKTASDANDWAIGVELCYGGNIVWKEAYKQYVWFFAWLCRHYGWVPDHTIRGHFQLDPSRRTDLLGAFTKHRMTFLHFLQDVESELKAMVGK</sequence>
<keyword evidence="3" id="KW-0378">Hydrolase</keyword>
<dbReference type="PANTHER" id="PTHR30417">
    <property type="entry name" value="N-ACETYLMURAMOYL-L-ALANINE AMIDASE AMID"/>
    <property type="match status" value="1"/>
</dbReference>
<proteinExistence type="predicted"/>
<reference evidence="6" key="1">
    <citation type="submission" date="2023-07" db="EMBL/GenBank/DDBJ databases">
        <title>Fictibacillus sp. isolated from freshwater pond.</title>
        <authorList>
            <person name="Kirdat K."/>
            <person name="Bhat A."/>
            <person name="Mourya A."/>
            <person name="Yadav A."/>
        </authorList>
    </citation>
    <scope>NUCLEOTIDE SEQUENCE</scope>
    <source>
        <strain evidence="6">NE201</strain>
    </source>
</reference>
<evidence type="ECO:0000256" key="1">
    <source>
        <dbReference type="ARBA" id="ARBA00001561"/>
    </source>
</evidence>
<dbReference type="Pfam" id="PF01510">
    <property type="entry name" value="Amidase_2"/>
    <property type="match status" value="1"/>
</dbReference>
<evidence type="ECO:0000256" key="4">
    <source>
        <dbReference type="ARBA" id="ARBA00023316"/>
    </source>
</evidence>
<evidence type="ECO:0000313" key="6">
    <source>
        <dbReference type="EMBL" id="MDN4523745.1"/>
    </source>
</evidence>
<dbReference type="InterPro" id="IPR036505">
    <property type="entry name" value="Amidase/PGRP_sf"/>
</dbReference>
<dbReference type="Proteomes" id="UP001172721">
    <property type="component" value="Unassembled WGS sequence"/>
</dbReference>
<dbReference type="SMART" id="SM00644">
    <property type="entry name" value="Ami_2"/>
    <property type="match status" value="1"/>
</dbReference>
<protein>
    <recommendedName>
        <fullName evidence="2">N-acetylmuramoyl-L-alanine amidase</fullName>
        <ecNumber evidence="2">3.5.1.28</ecNumber>
    </recommendedName>
</protein>
<keyword evidence="4" id="KW-0961">Cell wall biogenesis/degradation</keyword>
<dbReference type="CDD" id="cd06583">
    <property type="entry name" value="PGRP"/>
    <property type="match status" value="1"/>
</dbReference>